<proteinExistence type="predicted"/>
<protein>
    <submittedName>
        <fullName evidence="1">Uncharacterized protein</fullName>
    </submittedName>
</protein>
<organism evidence="1 2">
    <name type="scientific">Ottowia testudinis</name>
    <dbReference type="NCBI Taxonomy" id="2816950"/>
    <lineage>
        <taxon>Bacteria</taxon>
        <taxon>Pseudomonadati</taxon>
        <taxon>Pseudomonadota</taxon>
        <taxon>Betaproteobacteria</taxon>
        <taxon>Burkholderiales</taxon>
        <taxon>Comamonadaceae</taxon>
        <taxon>Ottowia</taxon>
    </lineage>
</organism>
<dbReference type="KEGG" id="otd:J1M35_05380"/>
<keyword evidence="2" id="KW-1185">Reference proteome</keyword>
<sequence>MIVKASLFILFMKINAFSAAGGLTSIYPAWRIVLMLLTLSGCTVLCGPAAERMPLAEDGCRYIFSNEQVLALRDQIVRNRHSHAQHQDPVKKYQFIKTENSESGQKFHYEDDYVKYVIQRDNCNYRIFSSSKRRVVGAHDTFIFDGAGDLVGVVPGR</sequence>
<dbReference type="EMBL" id="CP071796">
    <property type="protein sequence ID" value="QTD46326.1"/>
    <property type="molecule type" value="Genomic_DNA"/>
</dbReference>
<evidence type="ECO:0000313" key="1">
    <source>
        <dbReference type="EMBL" id="QTD46326.1"/>
    </source>
</evidence>
<dbReference type="RefSeq" id="WP_208010225.1">
    <property type="nucleotide sequence ID" value="NZ_CP071796.1"/>
</dbReference>
<dbReference type="AlphaFoldDB" id="A0A975CIA7"/>
<dbReference type="Proteomes" id="UP000663903">
    <property type="component" value="Chromosome"/>
</dbReference>
<name>A0A975CIA7_9BURK</name>
<accession>A0A975CIA7</accession>
<evidence type="ECO:0000313" key="2">
    <source>
        <dbReference type="Proteomes" id="UP000663903"/>
    </source>
</evidence>
<reference evidence="1" key="1">
    <citation type="submission" date="2021-03" db="EMBL/GenBank/DDBJ databases">
        <title>Ottowia sp. 27C isolated from the cloaca of a Giant Asian pond turtle (Heosemys grandis).</title>
        <authorList>
            <person name="Spergser J."/>
            <person name="Busse H.-J."/>
        </authorList>
    </citation>
    <scope>NUCLEOTIDE SEQUENCE</scope>
    <source>
        <strain evidence="1">27C</strain>
    </source>
</reference>
<gene>
    <name evidence="1" type="ORF">J1M35_05380</name>
</gene>